<sequence>MKSVIATIILAASSAFAAPAEIKRSTNLQITDFWAIASIPESSASMHFVLTDPNYPNDTPTNCNLIWTYGNSPKQNARCNNEEYYIKFPQGAPDFNLFTLELERVNGSIPEDRQILLSSNANGGAPGTKWICVNNPSADIKIRCDYDGTLEF</sequence>
<dbReference type="GeneID" id="81606253"/>
<evidence type="ECO:0000313" key="3">
    <source>
        <dbReference type="Proteomes" id="UP001213681"/>
    </source>
</evidence>
<dbReference type="Proteomes" id="UP001213681">
    <property type="component" value="Unassembled WGS sequence"/>
</dbReference>
<name>A0AAD6BW85_9EURO</name>
<reference evidence="2" key="2">
    <citation type="journal article" date="2023" name="IMA Fungus">
        <title>Comparative genomic study of the Penicillium genus elucidates a diverse pangenome and 15 lateral gene transfer events.</title>
        <authorList>
            <person name="Petersen C."/>
            <person name="Sorensen T."/>
            <person name="Nielsen M.R."/>
            <person name="Sondergaard T.E."/>
            <person name="Sorensen J.L."/>
            <person name="Fitzpatrick D.A."/>
            <person name="Frisvad J.C."/>
            <person name="Nielsen K.L."/>
        </authorList>
    </citation>
    <scope>NUCLEOTIDE SEQUENCE</scope>
    <source>
        <strain evidence="2">IBT 16125</strain>
    </source>
</reference>
<gene>
    <name evidence="2" type="ORF">N7458_012629</name>
</gene>
<evidence type="ECO:0000256" key="1">
    <source>
        <dbReference type="SAM" id="SignalP"/>
    </source>
</evidence>
<comment type="caution">
    <text evidence="2">The sequence shown here is derived from an EMBL/GenBank/DDBJ whole genome shotgun (WGS) entry which is preliminary data.</text>
</comment>
<reference evidence="2" key="1">
    <citation type="submission" date="2022-12" db="EMBL/GenBank/DDBJ databases">
        <authorList>
            <person name="Petersen C."/>
        </authorList>
    </citation>
    <scope>NUCLEOTIDE SEQUENCE</scope>
    <source>
        <strain evidence="2">IBT 16125</strain>
    </source>
</reference>
<keyword evidence="3" id="KW-1185">Reference proteome</keyword>
<dbReference type="AlphaFoldDB" id="A0AAD6BW85"/>
<protein>
    <recommendedName>
        <fullName evidence="4">AA1-like domain-containing protein</fullName>
    </recommendedName>
</protein>
<evidence type="ECO:0000313" key="2">
    <source>
        <dbReference type="EMBL" id="KAJ5433473.1"/>
    </source>
</evidence>
<evidence type="ECO:0008006" key="4">
    <source>
        <dbReference type="Google" id="ProtNLM"/>
    </source>
</evidence>
<keyword evidence="1" id="KW-0732">Signal</keyword>
<accession>A0AAD6BW85</accession>
<feature type="signal peptide" evidence="1">
    <location>
        <begin position="1"/>
        <end position="17"/>
    </location>
</feature>
<dbReference type="RefSeq" id="XP_056760764.1">
    <property type="nucleotide sequence ID" value="XM_056916010.1"/>
</dbReference>
<dbReference type="EMBL" id="JAPVEA010000009">
    <property type="protein sequence ID" value="KAJ5433473.1"/>
    <property type="molecule type" value="Genomic_DNA"/>
</dbReference>
<organism evidence="2 3">
    <name type="scientific">Penicillium daleae</name>
    <dbReference type="NCBI Taxonomy" id="63821"/>
    <lineage>
        <taxon>Eukaryota</taxon>
        <taxon>Fungi</taxon>
        <taxon>Dikarya</taxon>
        <taxon>Ascomycota</taxon>
        <taxon>Pezizomycotina</taxon>
        <taxon>Eurotiomycetes</taxon>
        <taxon>Eurotiomycetidae</taxon>
        <taxon>Eurotiales</taxon>
        <taxon>Aspergillaceae</taxon>
        <taxon>Penicillium</taxon>
    </lineage>
</organism>
<proteinExistence type="predicted"/>
<feature type="chain" id="PRO_5041897255" description="AA1-like domain-containing protein" evidence="1">
    <location>
        <begin position="18"/>
        <end position="152"/>
    </location>
</feature>